<dbReference type="PANTHER" id="PTHR45839:SF9">
    <property type="entry name" value="SUCROSE SYNTHASE 2"/>
    <property type="match status" value="1"/>
</dbReference>
<evidence type="ECO:0000256" key="7">
    <source>
        <dbReference type="ARBA" id="ARBA00022676"/>
    </source>
</evidence>
<dbReference type="Gene3D" id="3.10.450.330">
    <property type="match status" value="1"/>
</dbReference>
<name>A0A498IDJ8_MALDO</name>
<evidence type="ECO:0000256" key="10">
    <source>
        <dbReference type="ARBA" id="ARBA00023002"/>
    </source>
</evidence>
<dbReference type="Pfam" id="PF00862">
    <property type="entry name" value="GT-B_Sucrose_synth"/>
    <property type="match status" value="1"/>
</dbReference>
<organism evidence="20 21">
    <name type="scientific">Malus domestica</name>
    <name type="common">Apple</name>
    <name type="synonym">Pyrus malus</name>
    <dbReference type="NCBI Taxonomy" id="3750"/>
    <lineage>
        <taxon>Eukaryota</taxon>
        <taxon>Viridiplantae</taxon>
        <taxon>Streptophyta</taxon>
        <taxon>Embryophyta</taxon>
        <taxon>Tracheophyta</taxon>
        <taxon>Spermatophyta</taxon>
        <taxon>Magnoliopsida</taxon>
        <taxon>eudicotyledons</taxon>
        <taxon>Gunneridae</taxon>
        <taxon>Pentapetalae</taxon>
        <taxon>rosids</taxon>
        <taxon>fabids</taxon>
        <taxon>Rosales</taxon>
        <taxon>Rosaceae</taxon>
        <taxon>Amygdaloideae</taxon>
        <taxon>Maleae</taxon>
        <taxon>Malus</taxon>
    </lineage>
</organism>
<feature type="domain" description="Glycosyl transferase family 1" evidence="14">
    <location>
        <begin position="594"/>
        <end position="758"/>
    </location>
</feature>
<dbReference type="CDD" id="cd03800">
    <property type="entry name" value="GT4_sucrose_synthase"/>
    <property type="match status" value="1"/>
</dbReference>
<dbReference type="SUPFAM" id="SSF47203">
    <property type="entry name" value="Acyl-CoA dehydrogenase C-terminal domain-like"/>
    <property type="match status" value="1"/>
</dbReference>
<feature type="domain" description="Aminoglycoside phosphotransferase" evidence="16">
    <location>
        <begin position="828"/>
        <end position="1065"/>
    </location>
</feature>
<feature type="domain" description="Sucrose synthase first GT-B" evidence="15">
    <location>
        <begin position="295"/>
        <end position="583"/>
    </location>
</feature>
<dbReference type="Gene3D" id="1.20.120.1230">
    <property type="match status" value="1"/>
</dbReference>
<dbReference type="GO" id="GO:0005985">
    <property type="term" value="P:sucrose metabolic process"/>
    <property type="evidence" value="ECO:0007669"/>
    <property type="project" value="InterPro"/>
</dbReference>
<comment type="similarity">
    <text evidence="3 12">Belongs to the glycosyltransferase 1 family. Plant sucrose synthase subfamily.</text>
</comment>
<evidence type="ECO:0000259" key="14">
    <source>
        <dbReference type="Pfam" id="PF00534"/>
    </source>
</evidence>
<dbReference type="EMBL" id="RDQH01000339">
    <property type="protein sequence ID" value="RXH80212.1"/>
    <property type="molecule type" value="Genomic_DNA"/>
</dbReference>
<keyword evidence="6" id="KW-0285">Flavoprotein</keyword>
<gene>
    <name evidence="20" type="ORF">DVH24_041359</name>
</gene>
<dbReference type="Pfam" id="PF00441">
    <property type="entry name" value="Acyl-CoA_dh_1"/>
    <property type="match status" value="1"/>
</dbReference>
<comment type="catalytic activity">
    <reaction evidence="11 12">
        <text>an NDP-alpha-D-glucose + D-fructose = a ribonucleoside 5'-diphosphate + sucrose + H(+)</text>
        <dbReference type="Rhea" id="RHEA:16241"/>
        <dbReference type="ChEBI" id="CHEBI:15378"/>
        <dbReference type="ChEBI" id="CHEBI:17992"/>
        <dbReference type="ChEBI" id="CHEBI:37721"/>
        <dbReference type="ChEBI" id="CHEBI:57930"/>
        <dbReference type="ChEBI" id="CHEBI:76533"/>
        <dbReference type="EC" id="2.4.1.13"/>
    </reaction>
</comment>
<dbReference type="Pfam" id="PF01636">
    <property type="entry name" value="APH"/>
    <property type="match status" value="1"/>
</dbReference>
<dbReference type="InterPro" id="IPR012820">
    <property type="entry name" value="Sucrose_synthase_pln/cyn"/>
</dbReference>
<dbReference type="FunFam" id="1.20.120.1230:FF:000001">
    <property type="entry name" value="Sucrose synthase"/>
    <property type="match status" value="1"/>
</dbReference>
<dbReference type="GO" id="GO:0016157">
    <property type="term" value="F:sucrose synthase activity"/>
    <property type="evidence" value="ECO:0007669"/>
    <property type="project" value="UniProtKB-UniRule"/>
</dbReference>
<dbReference type="SUPFAM" id="SSF53756">
    <property type="entry name" value="UDP-Glycosyltransferase/glycogen phosphorylase"/>
    <property type="match status" value="1"/>
</dbReference>
<evidence type="ECO:0000256" key="9">
    <source>
        <dbReference type="ARBA" id="ARBA00022827"/>
    </source>
</evidence>
<sequence length="1619" mass="182681">PKCSPVHSHRDLRLDAKNFRYDFKSRGKKCQDSSRGMHAAAETPTVTAMRNTIQDTLAAHRNELVSLLSRYVARENGILQPHQMINELENVIMEDEGMQKLKDSSFSKVLQSAQEAIVLAPFVAFALRPRPGVWEYVRVNVYELSVDHLSVAEFLRCNDKYVLELDLEPFNASFPRPTRSSSIGNGVQFLNRHLSSVMFRNKESLEPLLDFLRTHKHDGHAMMLNDRIQSIPRLQSALAKAEEYLSKFPPTTSYSEFEFDLQGMGFERGWGDTAQRVSEMVHLLLEILQAPDPSTLENFLGRIPMVFNVVIVSPHGYFGQANVLGLPDTGGQVVYILDQVRALESEMLLRIQNQGLDVIPKILIVTRLIPDAKGTTCNQRLERVSGTEYTHILRVPFRTENGILRKWISRFDVWPYLETFAEDASNEIAAELQGVPDLVIGNYSDGNLVATLLSYKLGITQCNIAHALEKTKYPDSDIFWKKHEDKYHFSSQFTADLIAMNNANFIITSTYQEIAGSKNNVGQYESHTAFTLPGLYRVVHGIDVFDPKFNIVSPGADMCIYFPYSDKEKRLTALHGSIEELLYGAEQNDEHIGLLSDRSKPIVFSMARLDRVKNLTGLVECYAKSAKLREMVNLVVVGGYMDVKNSRDREETAEIEKMHDLIKKYNLSGQFRWIAAQMNRARNGELYRYIADTKGVFVQPAFYEAFGLTVVEAMTCGLPTFATCHGGPAEIIEHGSSGFHVDPYNPDQVAELLIDFFDRCQKEPGYWEKISQAGLKRIYERYTWKIYSERLLTLAGVYGFWKHVSKLERRETRRYLEMFYILKYRNLFGHGQSNPTYKVETGSGASLKRYVLRKKPPGKLLQSAHAVEREFQVLQALGTHTLVPVPKVYCLCTDSRVIGTPFYIMEFLEGRIFLDPKLPGVAPERRRLLYQATARALASLHSADVDAIGLGKYGRRNNYCKWQVERWAKQYIASTGEGKPKRNPKMFELIDWLQQNIPLEDSSGAAAGLVHGDFRIDNLVFHPIEDRVIGILDWELSTLGNQMCDVAYSCLPYIVDIVAEVGEGLEHTGVPEGIPSQAEYVAEYCSSSTYNGNVAMQGKPWPFAEWKFYVTFSLFRGASIFAGIYSRWIMGNASGGESAQYAGDRANFMIDYAWKFIGRESVLPKNPSSGAFVAQDYLKRFGQESDDQGFSKGGGRFVPSKRVMELRNRLTKFMEDHIYPMEQEFYKLAESNSRWMVHPGEERLKELAKKEGLWNLFIPFDSAARARKLIFDGSNHLLSENPSNRLLGAGLTNLEYGYLCEIMGHSVWAPQVFNCGAPDTGNMEVLLRYGSKEQLLEWLVPLLEGKIRSGFAMTEPQVASSDATNIECSIKRQGDSYIINGKKWWTSGAMDPRCRVLIVMGKTDFNASMHKQQSMILVDIRTPGVHIKRPLTVFGFDDAPHGHAEVLFENVRVPEKNILLGEGRGFEIAQGRLGPGRLHHCMRLIGAAERGMQLMAQRALSRKVFGKLIAEQGSFRSDIAKCRIELEKARLLVLEAADQLDRLGNKRARGTMAMAKVAAPNMALKVLDMAMQVHGGAGLSSDTCLAHLWATARTLRIADGPDEVHLGTIAKLELRRAKL</sequence>
<dbReference type="InterPro" id="IPR011009">
    <property type="entry name" value="Kinase-like_dom_sf"/>
</dbReference>
<dbReference type="Pfam" id="PF02770">
    <property type="entry name" value="Acyl-CoA_dh_M"/>
    <property type="match status" value="1"/>
</dbReference>
<evidence type="ECO:0000256" key="11">
    <source>
        <dbReference type="ARBA" id="ARBA00049030"/>
    </source>
</evidence>
<dbReference type="CDD" id="cd05154">
    <property type="entry name" value="ACAD10_11_N-like"/>
    <property type="match status" value="1"/>
</dbReference>
<keyword evidence="21" id="KW-1185">Reference proteome</keyword>
<evidence type="ECO:0000259" key="18">
    <source>
        <dbReference type="Pfam" id="PF24861"/>
    </source>
</evidence>
<comment type="similarity">
    <text evidence="4">Belongs to the acyl-CoA dehydrogenase family.</text>
</comment>
<dbReference type="EC" id="2.4.1.13" evidence="5 12"/>
<dbReference type="Proteomes" id="UP000290289">
    <property type="component" value="Chromosome 13"/>
</dbReference>
<accession>A0A498IDJ8</accession>
<evidence type="ECO:0000256" key="4">
    <source>
        <dbReference type="ARBA" id="ARBA00009347"/>
    </source>
</evidence>
<dbReference type="Gene3D" id="3.90.1200.10">
    <property type="match status" value="1"/>
</dbReference>
<dbReference type="InterPro" id="IPR006091">
    <property type="entry name" value="Acyl-CoA_Oxase/DH_mid-dom"/>
</dbReference>
<dbReference type="InterPro" id="IPR009100">
    <property type="entry name" value="AcylCoA_DH/oxidase_NM_dom_sf"/>
</dbReference>
<evidence type="ECO:0000256" key="3">
    <source>
        <dbReference type="ARBA" id="ARBA00005894"/>
    </source>
</evidence>
<feature type="domain" description="Sucrose synthase EPBD" evidence="19">
    <location>
        <begin position="185"/>
        <end position="272"/>
    </location>
</feature>
<keyword evidence="10" id="KW-0560">Oxidoreductase</keyword>
<comment type="caution">
    <text evidence="20">The sequence shown here is derived from an EMBL/GenBank/DDBJ whole genome shotgun (WGS) entry which is preliminary data.</text>
</comment>
<dbReference type="Pfam" id="PF24861">
    <property type="entry name" value="SUS_N"/>
    <property type="match status" value="1"/>
</dbReference>
<keyword evidence="9" id="KW-0274">FAD</keyword>
<evidence type="ECO:0000256" key="1">
    <source>
        <dbReference type="ARBA" id="ARBA00001974"/>
    </source>
</evidence>
<evidence type="ECO:0000259" key="19">
    <source>
        <dbReference type="Pfam" id="PF24862"/>
    </source>
</evidence>
<evidence type="ECO:0000259" key="13">
    <source>
        <dbReference type="Pfam" id="PF00441"/>
    </source>
</evidence>
<dbReference type="GO" id="GO:0016627">
    <property type="term" value="F:oxidoreductase activity, acting on the CH-CH group of donors"/>
    <property type="evidence" value="ECO:0007669"/>
    <property type="project" value="InterPro"/>
</dbReference>
<dbReference type="InterPro" id="IPR046373">
    <property type="entry name" value="Acyl-CoA_Oxase/DH_mid-dom_sf"/>
</dbReference>
<evidence type="ECO:0000313" key="20">
    <source>
        <dbReference type="EMBL" id="RXH80212.1"/>
    </source>
</evidence>
<dbReference type="NCBIfam" id="TIGR02470">
    <property type="entry name" value="sucr_synth"/>
    <property type="match status" value="1"/>
</dbReference>
<dbReference type="Gene3D" id="3.40.50.2000">
    <property type="entry name" value="Glycogen Phosphorylase B"/>
    <property type="match status" value="2"/>
</dbReference>
<feature type="domain" description="Sucrose synthase N-terminal" evidence="18">
    <location>
        <begin position="47"/>
        <end position="158"/>
    </location>
</feature>
<dbReference type="Gene3D" id="2.40.110.10">
    <property type="entry name" value="Butyryl-CoA Dehydrogenase, subunit A, domain 2"/>
    <property type="match status" value="1"/>
</dbReference>
<dbReference type="InterPro" id="IPR002575">
    <property type="entry name" value="Aminoglycoside_PTrfase"/>
</dbReference>
<dbReference type="Pfam" id="PF00534">
    <property type="entry name" value="Glycos_transf_1"/>
    <property type="match status" value="1"/>
</dbReference>
<dbReference type="InterPro" id="IPR009075">
    <property type="entry name" value="AcylCo_DH/oxidase_C"/>
</dbReference>
<dbReference type="SUPFAM" id="SSF56645">
    <property type="entry name" value="Acyl-CoA dehydrogenase NM domain-like"/>
    <property type="match status" value="1"/>
</dbReference>
<dbReference type="FunFam" id="2.40.110.10:FF:000002">
    <property type="entry name" value="Acyl-CoA dehydrogenase fadE12"/>
    <property type="match status" value="1"/>
</dbReference>
<dbReference type="InterPro" id="IPR056736">
    <property type="entry name" value="SUS_EPBD"/>
</dbReference>
<proteinExistence type="inferred from homology"/>
<evidence type="ECO:0000256" key="2">
    <source>
        <dbReference type="ARBA" id="ARBA00002595"/>
    </source>
</evidence>
<dbReference type="FunFam" id="3.40.50.2000:FF:000006">
    <property type="entry name" value="Sucrose synthase"/>
    <property type="match status" value="1"/>
</dbReference>
<dbReference type="Gene3D" id="1.10.540.10">
    <property type="entry name" value="Acyl-CoA dehydrogenase/oxidase, N-terminal domain"/>
    <property type="match status" value="1"/>
</dbReference>
<evidence type="ECO:0000256" key="6">
    <source>
        <dbReference type="ARBA" id="ARBA00022630"/>
    </source>
</evidence>
<dbReference type="InterPro" id="IPR000368">
    <property type="entry name" value="Sucrose_synth_GT-B1"/>
</dbReference>
<evidence type="ECO:0000256" key="8">
    <source>
        <dbReference type="ARBA" id="ARBA00022679"/>
    </source>
</evidence>
<evidence type="ECO:0000259" key="17">
    <source>
        <dbReference type="Pfam" id="PF02770"/>
    </source>
</evidence>
<dbReference type="Gene3D" id="1.20.140.10">
    <property type="entry name" value="Butyryl-CoA Dehydrogenase, subunit A, domain 3"/>
    <property type="match status" value="1"/>
</dbReference>
<dbReference type="STRING" id="3750.A0A498IDJ8"/>
<comment type="function">
    <text evidence="2 12">Sucrose-cleaving enzyme that provides UDP-glucose and fructose for various metabolic pathways.</text>
</comment>
<keyword evidence="8 12" id="KW-0808">Transferase</keyword>
<keyword evidence="7 12" id="KW-0328">Glycosyltransferase</keyword>
<feature type="domain" description="Acyl-CoA dehydrogenase/oxidase C-terminal" evidence="13">
    <location>
        <begin position="1463"/>
        <end position="1611"/>
    </location>
</feature>
<evidence type="ECO:0000259" key="16">
    <source>
        <dbReference type="Pfam" id="PF01636"/>
    </source>
</evidence>
<feature type="non-terminal residue" evidence="20">
    <location>
        <position position="1"/>
    </location>
</feature>
<dbReference type="GO" id="GO:0050660">
    <property type="term" value="F:flavin adenine dinucleotide binding"/>
    <property type="evidence" value="ECO:0007669"/>
    <property type="project" value="InterPro"/>
</dbReference>
<evidence type="ECO:0000313" key="21">
    <source>
        <dbReference type="Proteomes" id="UP000290289"/>
    </source>
</evidence>
<feature type="domain" description="Acyl-CoA oxidase/dehydrogenase middle" evidence="17">
    <location>
        <begin position="1350"/>
        <end position="1451"/>
    </location>
</feature>
<dbReference type="InterPro" id="IPR001296">
    <property type="entry name" value="Glyco_trans_1"/>
</dbReference>
<evidence type="ECO:0000259" key="15">
    <source>
        <dbReference type="Pfam" id="PF00862"/>
    </source>
</evidence>
<dbReference type="PANTHER" id="PTHR45839">
    <property type="match status" value="1"/>
</dbReference>
<dbReference type="InterPro" id="IPR036250">
    <property type="entry name" value="AcylCo_DH-like_C"/>
</dbReference>
<dbReference type="InterPro" id="IPR041726">
    <property type="entry name" value="ACAD10_11_N"/>
</dbReference>
<comment type="cofactor">
    <cofactor evidence="1">
        <name>FAD</name>
        <dbReference type="ChEBI" id="CHEBI:57692"/>
    </cofactor>
</comment>
<dbReference type="SUPFAM" id="SSF56112">
    <property type="entry name" value="Protein kinase-like (PK-like)"/>
    <property type="match status" value="1"/>
</dbReference>
<dbReference type="Pfam" id="PF24862">
    <property type="entry name" value="SUS_EPBD"/>
    <property type="match status" value="1"/>
</dbReference>
<protein>
    <recommendedName>
        <fullName evidence="5 12">Sucrose synthase</fullName>
        <ecNumber evidence="5 12">2.4.1.13</ecNumber>
    </recommendedName>
</protein>
<evidence type="ECO:0000256" key="12">
    <source>
        <dbReference type="RuleBase" id="RU280817"/>
    </source>
</evidence>
<dbReference type="InterPro" id="IPR056735">
    <property type="entry name" value="SUS_N"/>
</dbReference>
<evidence type="ECO:0000256" key="5">
    <source>
        <dbReference type="ARBA" id="ARBA00012540"/>
    </source>
</evidence>
<dbReference type="InterPro" id="IPR037069">
    <property type="entry name" value="AcylCoA_DH/ox_N_sf"/>
</dbReference>
<reference evidence="20 21" key="1">
    <citation type="submission" date="2018-10" db="EMBL/GenBank/DDBJ databases">
        <title>A high-quality apple genome assembly.</title>
        <authorList>
            <person name="Hu J."/>
        </authorList>
    </citation>
    <scope>NUCLEOTIDE SEQUENCE [LARGE SCALE GENOMIC DNA]</scope>
    <source>
        <strain evidence="21">cv. HFTH1</strain>
        <tissue evidence="20">Young leaf</tissue>
    </source>
</reference>